<reference evidence="1" key="1">
    <citation type="submission" date="2015-09" db="EMBL/GenBank/DDBJ databases">
        <authorList>
            <consortium name="Pathogen Informatics"/>
        </authorList>
    </citation>
    <scope>NUCLEOTIDE SEQUENCE</scope>
    <source>
        <strain evidence="1">2789STDY5834896</strain>
    </source>
</reference>
<dbReference type="AlphaFoldDB" id="A0A1C6JZA5"/>
<accession>A0A1C6JZA5</accession>
<organism evidence="1">
    <name type="scientific">uncultured Anaerotruncus sp</name>
    <dbReference type="NCBI Taxonomy" id="905011"/>
    <lineage>
        <taxon>Bacteria</taxon>
        <taxon>Bacillati</taxon>
        <taxon>Bacillota</taxon>
        <taxon>Clostridia</taxon>
        <taxon>Eubacteriales</taxon>
        <taxon>Oscillospiraceae</taxon>
        <taxon>Anaerotruncus</taxon>
        <taxon>environmental samples</taxon>
    </lineage>
</organism>
<dbReference type="EMBL" id="FMHG01000002">
    <property type="protein sequence ID" value="SCJ87389.1"/>
    <property type="molecule type" value="Genomic_DNA"/>
</dbReference>
<evidence type="ECO:0000313" key="1">
    <source>
        <dbReference type="EMBL" id="SCJ87389.1"/>
    </source>
</evidence>
<name>A0A1C6JZA5_9FIRM</name>
<proteinExistence type="predicted"/>
<protein>
    <submittedName>
        <fullName evidence="1">Uncharacterized protein</fullName>
    </submittedName>
</protein>
<sequence>MKNWQRGVGLYLVGLCFCALSLVCVLCSTRSVATAIERSTLGNTVKTVRVFLESEVDPRPYLKILSDRKDIVGLFFDYTDAVGEATLQVRASPQYLTIGFLDILKAVPPDCDIRDIQCKDGALRFFLPGADVVQGRAIADELVKSRAFSKVLFTPDQTGCWMSCVLES</sequence>
<gene>
    <name evidence="1" type="ORF">SAMEA3545359_02452</name>
</gene>